<gene>
    <name evidence="1" type="ORF">METZ01_LOCUS12689</name>
</gene>
<evidence type="ECO:0000313" key="1">
    <source>
        <dbReference type="EMBL" id="SUZ59835.1"/>
    </source>
</evidence>
<proteinExistence type="predicted"/>
<reference evidence="1" key="1">
    <citation type="submission" date="2018-05" db="EMBL/GenBank/DDBJ databases">
        <authorList>
            <person name="Lanie J.A."/>
            <person name="Ng W.-L."/>
            <person name="Kazmierczak K.M."/>
            <person name="Andrzejewski T.M."/>
            <person name="Davidsen T.M."/>
            <person name="Wayne K.J."/>
            <person name="Tettelin H."/>
            <person name="Glass J.I."/>
            <person name="Rusch D."/>
            <person name="Podicherti R."/>
            <person name="Tsui H.-C.T."/>
            <person name="Winkler M.E."/>
        </authorList>
    </citation>
    <scope>NUCLEOTIDE SEQUENCE</scope>
</reference>
<protein>
    <submittedName>
        <fullName evidence="1">Uncharacterized protein</fullName>
    </submittedName>
</protein>
<dbReference type="AlphaFoldDB" id="A0A381NYX3"/>
<accession>A0A381NYX3</accession>
<name>A0A381NYX3_9ZZZZ</name>
<dbReference type="EMBL" id="UINC01000702">
    <property type="protein sequence ID" value="SUZ59835.1"/>
    <property type="molecule type" value="Genomic_DNA"/>
</dbReference>
<organism evidence="1">
    <name type="scientific">marine metagenome</name>
    <dbReference type="NCBI Taxonomy" id="408172"/>
    <lineage>
        <taxon>unclassified sequences</taxon>
        <taxon>metagenomes</taxon>
        <taxon>ecological metagenomes</taxon>
    </lineage>
</organism>
<sequence>MGKAEEIEDVTHLPIPEQLSRVDDAITKAQNGAVTVLLTSSHIVGTYALPKSLGKMIKCKISPTNVPTEWRLDIGP</sequence>